<evidence type="ECO:0000256" key="4">
    <source>
        <dbReference type="ARBA" id="ARBA00012239"/>
    </source>
</evidence>
<dbReference type="AlphaFoldDB" id="A0A8X7TB06"/>
<evidence type="ECO:0000256" key="13">
    <source>
        <dbReference type="ARBA" id="ARBA00023128"/>
    </source>
</evidence>
<evidence type="ECO:0000256" key="7">
    <source>
        <dbReference type="ARBA" id="ARBA00022694"/>
    </source>
</evidence>
<evidence type="ECO:0000256" key="6">
    <source>
        <dbReference type="ARBA" id="ARBA00022679"/>
    </source>
</evidence>
<dbReference type="InterPro" id="IPR010240">
    <property type="entry name" value="Cys_deSase_IscS"/>
</dbReference>
<comment type="caution">
    <text evidence="20">The sequence shown here is derived from an EMBL/GenBank/DDBJ whole genome shotgun (WGS) entry which is preliminary data.</text>
</comment>
<dbReference type="HAMAP" id="MF_00331">
    <property type="entry name" value="Cys_desulf_IscS"/>
    <property type="match status" value="1"/>
</dbReference>
<dbReference type="Gene3D" id="3.90.1150.10">
    <property type="entry name" value="Aspartate Aminotransferase, domain 1"/>
    <property type="match status" value="1"/>
</dbReference>
<comment type="catalytic activity">
    <reaction evidence="15">
        <text>(sulfur carrier)-H + L-cysteine = (sulfur carrier)-SH + L-alanine</text>
        <dbReference type="Rhea" id="RHEA:43892"/>
        <dbReference type="Rhea" id="RHEA-COMP:14737"/>
        <dbReference type="Rhea" id="RHEA-COMP:14739"/>
        <dbReference type="ChEBI" id="CHEBI:29917"/>
        <dbReference type="ChEBI" id="CHEBI:35235"/>
        <dbReference type="ChEBI" id="CHEBI:57972"/>
        <dbReference type="ChEBI" id="CHEBI:64428"/>
        <dbReference type="EC" id="2.8.1.7"/>
    </reaction>
</comment>
<proteinExistence type="inferred from homology"/>
<dbReference type="NCBIfam" id="NF010611">
    <property type="entry name" value="PRK14012.1"/>
    <property type="match status" value="1"/>
</dbReference>
<dbReference type="PROSITE" id="PS00595">
    <property type="entry name" value="AA_TRANSFER_CLASS_5"/>
    <property type="match status" value="1"/>
</dbReference>
<dbReference type="GO" id="GO:0005634">
    <property type="term" value="C:nucleus"/>
    <property type="evidence" value="ECO:0007669"/>
    <property type="project" value="EnsemblFungi"/>
</dbReference>
<evidence type="ECO:0000256" key="15">
    <source>
        <dbReference type="ARBA" id="ARBA00050776"/>
    </source>
</evidence>
<dbReference type="GO" id="GO:0002143">
    <property type="term" value="P:tRNA wobble position uridine thiolation"/>
    <property type="evidence" value="ECO:0007669"/>
    <property type="project" value="EnsemblFungi"/>
</dbReference>
<keyword evidence="11" id="KW-0408">Iron</keyword>
<evidence type="ECO:0000256" key="8">
    <source>
        <dbReference type="ARBA" id="ARBA00022723"/>
    </source>
</evidence>
<dbReference type="FunFam" id="3.90.1150.10:FF:000002">
    <property type="entry name" value="Cysteine desulfurase IscS"/>
    <property type="match status" value="1"/>
</dbReference>
<evidence type="ECO:0000256" key="11">
    <source>
        <dbReference type="ARBA" id="ARBA00023004"/>
    </source>
</evidence>
<dbReference type="EMBL" id="JABWAB010000004">
    <property type="protein sequence ID" value="KAF6052604.1"/>
    <property type="molecule type" value="Genomic_DNA"/>
</dbReference>
<dbReference type="FunFam" id="3.40.640.10:FF:000003">
    <property type="entry name" value="Cysteine desulfurase IscS"/>
    <property type="match status" value="1"/>
</dbReference>
<comment type="function">
    <text evidence="14">Catalyzes the removal of elemental sulfur from cysteine to produce alanine. It supplies the inorganic sulfur for iron-sulfur (Fe-S) clusters. Plays a role in both tRNA-processing and mitochondrial metabolism. Involved in the 2-thio-modification of both 5-carboxymethylaminomethyl-2-thiouridine in mitochondrial tRNAs and 5-methoxycarbonylmethyl-2-thiouridine (mcm5s2U) in cytoplasmic tRNAs.</text>
</comment>
<evidence type="ECO:0000256" key="14">
    <source>
        <dbReference type="ARBA" id="ARBA00045623"/>
    </source>
</evidence>
<evidence type="ECO:0000313" key="20">
    <source>
        <dbReference type="EMBL" id="KAF6052604.1"/>
    </source>
</evidence>
<dbReference type="GO" id="GO:1990221">
    <property type="term" value="C:L-cysteine desulfurase complex"/>
    <property type="evidence" value="ECO:0007669"/>
    <property type="project" value="EnsemblFungi"/>
</dbReference>
<dbReference type="Gene3D" id="3.40.640.10">
    <property type="entry name" value="Type I PLP-dependent aspartate aminotransferase-like (Major domain)"/>
    <property type="match status" value="1"/>
</dbReference>
<evidence type="ECO:0000313" key="21">
    <source>
        <dbReference type="Proteomes" id="UP000590412"/>
    </source>
</evidence>
<comment type="similarity">
    <text evidence="3">Belongs to the class-V pyridoxal-phosphate-dependent aminotransferase family. NifS/IscS subfamily.</text>
</comment>
<dbReference type="Proteomes" id="UP000590412">
    <property type="component" value="Unassembled WGS sequence"/>
</dbReference>
<dbReference type="PANTHER" id="PTHR11601:SF34">
    <property type="entry name" value="CYSTEINE DESULFURASE"/>
    <property type="match status" value="1"/>
</dbReference>
<evidence type="ECO:0000256" key="1">
    <source>
        <dbReference type="ARBA" id="ARBA00001933"/>
    </source>
</evidence>
<dbReference type="InterPro" id="IPR015422">
    <property type="entry name" value="PyrdxlP-dep_Trfase_small"/>
</dbReference>
<dbReference type="InterPro" id="IPR015424">
    <property type="entry name" value="PyrdxlP-dep_Trfase"/>
</dbReference>
<dbReference type="GO" id="GO:0006879">
    <property type="term" value="P:intracellular iron ion homeostasis"/>
    <property type="evidence" value="ECO:0007669"/>
    <property type="project" value="EnsemblFungi"/>
</dbReference>
<keyword evidence="12" id="KW-0411">Iron-sulfur</keyword>
<evidence type="ECO:0000259" key="19">
    <source>
        <dbReference type="Pfam" id="PF00266"/>
    </source>
</evidence>
<evidence type="ECO:0000256" key="2">
    <source>
        <dbReference type="ARBA" id="ARBA00004173"/>
    </source>
</evidence>
<evidence type="ECO:0000256" key="12">
    <source>
        <dbReference type="ARBA" id="ARBA00023014"/>
    </source>
</evidence>
<name>A0A8X7TB06_CANPA</name>
<evidence type="ECO:0000256" key="5">
    <source>
        <dbReference type="ARBA" id="ARBA00017115"/>
    </source>
</evidence>
<comment type="cofactor">
    <cofactor evidence="1 17">
        <name>pyridoxal 5'-phosphate</name>
        <dbReference type="ChEBI" id="CHEBI:597326"/>
    </cofactor>
</comment>
<keyword evidence="9" id="KW-0663">Pyridoxal phosphate</keyword>
<dbReference type="EC" id="2.8.1.7" evidence="4"/>
<keyword evidence="13" id="KW-0496">Mitochondrion</keyword>
<dbReference type="PANTHER" id="PTHR11601">
    <property type="entry name" value="CYSTEINE DESULFURYLASE FAMILY MEMBER"/>
    <property type="match status" value="1"/>
</dbReference>
<dbReference type="GO" id="GO:0044571">
    <property type="term" value="P:[2Fe-2S] cluster assembly"/>
    <property type="evidence" value="ECO:0007669"/>
    <property type="project" value="InterPro"/>
</dbReference>
<dbReference type="InterPro" id="IPR000192">
    <property type="entry name" value="Aminotrans_V_dom"/>
</dbReference>
<feature type="domain" description="Aminotransferase class V" evidence="19">
    <location>
        <begin position="105"/>
        <end position="469"/>
    </location>
</feature>
<dbReference type="GO" id="GO:0070903">
    <property type="term" value="P:mitochondrial tRNA thio-modification"/>
    <property type="evidence" value="ECO:0007669"/>
    <property type="project" value="EnsemblFungi"/>
</dbReference>
<keyword evidence="7" id="KW-0819">tRNA processing</keyword>
<evidence type="ECO:0000256" key="18">
    <source>
        <dbReference type="SAM" id="MobiDB-lite"/>
    </source>
</evidence>
<keyword evidence="10" id="KW-0809">Transit peptide</keyword>
<keyword evidence="8" id="KW-0479">Metal-binding</keyword>
<evidence type="ECO:0000256" key="10">
    <source>
        <dbReference type="ARBA" id="ARBA00022946"/>
    </source>
</evidence>
<dbReference type="GO" id="GO:0031071">
    <property type="term" value="F:cysteine desulfurase activity"/>
    <property type="evidence" value="ECO:0007669"/>
    <property type="project" value="UniProtKB-EC"/>
</dbReference>
<protein>
    <recommendedName>
        <fullName evidence="5">Cysteine desulfurase, mitochondrial</fullName>
        <ecNumber evidence="4">2.8.1.7</ecNumber>
    </recommendedName>
    <alternativeName>
        <fullName evidence="16">tRNA-splicing protein SPL1</fullName>
    </alternativeName>
</protein>
<dbReference type="InterPro" id="IPR020578">
    <property type="entry name" value="Aminotrans_V_PyrdxlP_BS"/>
</dbReference>
<dbReference type="Pfam" id="PF00266">
    <property type="entry name" value="Aminotran_5"/>
    <property type="match status" value="1"/>
</dbReference>
<feature type="region of interest" description="Disordered" evidence="18">
    <location>
        <begin position="32"/>
        <end position="99"/>
    </location>
</feature>
<evidence type="ECO:0000256" key="17">
    <source>
        <dbReference type="RuleBase" id="RU004504"/>
    </source>
</evidence>
<keyword evidence="6" id="KW-0808">Transferase</keyword>
<comment type="subcellular location">
    <subcellularLocation>
        <location evidence="2">Mitochondrion</location>
    </subcellularLocation>
</comment>
<dbReference type="GO" id="GO:0046872">
    <property type="term" value="F:metal ion binding"/>
    <property type="evidence" value="ECO:0007669"/>
    <property type="project" value="UniProtKB-KW"/>
</dbReference>
<organism evidence="20 21">
    <name type="scientific">Candida parapsilosis</name>
    <name type="common">Yeast</name>
    <dbReference type="NCBI Taxonomy" id="5480"/>
    <lineage>
        <taxon>Eukaryota</taxon>
        <taxon>Fungi</taxon>
        <taxon>Dikarya</taxon>
        <taxon>Ascomycota</taxon>
        <taxon>Saccharomycotina</taxon>
        <taxon>Pichiomycetes</taxon>
        <taxon>Debaryomycetaceae</taxon>
        <taxon>Candida/Lodderomyces clade</taxon>
        <taxon>Candida</taxon>
    </lineage>
</organism>
<feature type="compositionally biased region" description="Low complexity" evidence="18">
    <location>
        <begin position="32"/>
        <end position="67"/>
    </location>
</feature>
<dbReference type="SUPFAM" id="SSF53383">
    <property type="entry name" value="PLP-dependent transferases"/>
    <property type="match status" value="1"/>
</dbReference>
<dbReference type="NCBIfam" id="NF002806">
    <property type="entry name" value="PRK02948.1"/>
    <property type="match status" value="1"/>
</dbReference>
<dbReference type="GO" id="GO:0030170">
    <property type="term" value="F:pyridoxal phosphate binding"/>
    <property type="evidence" value="ECO:0007669"/>
    <property type="project" value="InterPro"/>
</dbReference>
<evidence type="ECO:0000256" key="9">
    <source>
        <dbReference type="ARBA" id="ARBA00022898"/>
    </source>
</evidence>
<accession>A0A8X7TB06</accession>
<evidence type="ECO:0000256" key="3">
    <source>
        <dbReference type="ARBA" id="ARBA00006490"/>
    </source>
</evidence>
<dbReference type="GO" id="GO:0005739">
    <property type="term" value="C:mitochondrion"/>
    <property type="evidence" value="ECO:0007669"/>
    <property type="project" value="UniProtKB-SubCell"/>
</dbReference>
<reference evidence="20" key="1">
    <citation type="submission" date="2020-03" db="EMBL/GenBank/DDBJ databases">
        <title>FDA dAtabase for Regulatory Grade micrObial Sequences (FDA-ARGOS): Supporting development and validation of Infectious Disease Dx tests.</title>
        <authorList>
            <person name="Campos J."/>
            <person name="Goldberg B."/>
            <person name="Tallon L."/>
            <person name="Sadzewicz L."/>
            <person name="Vavikolanu K."/>
            <person name="Mehta A."/>
            <person name="Aluvathingal J."/>
            <person name="Nadendla S."/>
            <person name="Nandy P."/>
            <person name="Geyer C."/>
            <person name="Yan Y."/>
            <person name="Sichtig H."/>
        </authorList>
    </citation>
    <scope>NUCLEOTIDE SEQUENCE [LARGE SCALE GENOMIC DNA]</scope>
    <source>
        <strain evidence="20">FDAARGOS_652</strain>
    </source>
</reference>
<dbReference type="InterPro" id="IPR015421">
    <property type="entry name" value="PyrdxlP-dep_Trfase_major"/>
</dbReference>
<dbReference type="GO" id="GO:0051536">
    <property type="term" value="F:iron-sulfur cluster binding"/>
    <property type="evidence" value="ECO:0007669"/>
    <property type="project" value="UniProtKB-KW"/>
</dbReference>
<sequence length="504" mass="55412">MYKQLLKLENSTIRSLRQQHCHIKSYTTRYLATTTTPTPTSSKSESPKTSATTTAAATATSTTSPASRHVSTPLDIPAEVQPPPGSAISLKSATRDPSKYGTRPIYLDVQATTPTDPRVLDKMLEFYTGLYGNPHSSTHAYGWETDKEVEKARAHVASVINADPKEIIFTSGATETNNMAIKGVPRFYKKTKRHIITTQTEHKCVLDSARHMQDEGFEVTYLPVNSEGLINLDDLRKAIRKDTCLVSVMAVNNEIGVIQPLKEIGEICREHKVFFHTDAAQAFGKIPIDVNEMKIDLLSISSHKIYGPKGIGACYIRRRPRVRLDPIITGGGQERGLRSGTLAPPLVAGFGEAARLIKEEGAYDKKHIEKLSTKLREGLLSIPSTILNGSTNPKYQYSGCVNVSFAYIEGESLLMALKDIALSSGSACTSASLEPSYVLHALGADDALAHSSIRFGIGRFTTESEVDYVIQAINERVEFLRKMSPLWEMVQEGIDLDSIEWSGH</sequence>
<evidence type="ECO:0000256" key="16">
    <source>
        <dbReference type="ARBA" id="ARBA00080923"/>
    </source>
</evidence>
<gene>
    <name evidence="20" type="primary">NFS1</name>
    <name evidence="20" type="ORF">FOB60_002860</name>
</gene>